<reference evidence="2 3" key="1">
    <citation type="submission" date="2014-04" db="EMBL/GenBank/DDBJ databases">
        <authorList>
            <consortium name="DOE Joint Genome Institute"/>
            <person name="Kuo A."/>
            <person name="Kohler A."/>
            <person name="Nagy L.G."/>
            <person name="Floudas D."/>
            <person name="Copeland A."/>
            <person name="Barry K.W."/>
            <person name="Cichocki N."/>
            <person name="Veneault-Fourrey C."/>
            <person name="LaButti K."/>
            <person name="Lindquist E.A."/>
            <person name="Lipzen A."/>
            <person name="Lundell T."/>
            <person name="Morin E."/>
            <person name="Murat C."/>
            <person name="Sun H."/>
            <person name="Tunlid A."/>
            <person name="Henrissat B."/>
            <person name="Grigoriev I.V."/>
            <person name="Hibbett D.S."/>
            <person name="Martin F."/>
            <person name="Nordberg H.P."/>
            <person name="Cantor M.N."/>
            <person name="Hua S.X."/>
        </authorList>
    </citation>
    <scope>NUCLEOTIDE SEQUENCE [LARGE SCALE GENOMIC DNA]</scope>
    <source>
        <strain evidence="2 3">Foug A</strain>
    </source>
</reference>
<sequence length="76" mass="8406">MHERTENCDGQTFDTDDFRQSPGPSQRSCLRKPLPRFQIGESDVLNETLQQSAMALPPTLSPSVPTCALPRIGSTF</sequence>
<protein>
    <submittedName>
        <fullName evidence="2">Uncharacterized protein</fullName>
    </submittedName>
</protein>
<reference evidence="3" key="2">
    <citation type="submission" date="2015-01" db="EMBL/GenBank/DDBJ databases">
        <title>Evolutionary Origins and Diversification of the Mycorrhizal Mutualists.</title>
        <authorList>
            <consortium name="DOE Joint Genome Institute"/>
            <consortium name="Mycorrhizal Genomics Consortium"/>
            <person name="Kohler A."/>
            <person name="Kuo A."/>
            <person name="Nagy L.G."/>
            <person name="Floudas D."/>
            <person name="Copeland A."/>
            <person name="Barry K.W."/>
            <person name="Cichocki N."/>
            <person name="Veneault-Fourrey C."/>
            <person name="LaButti K."/>
            <person name="Lindquist E.A."/>
            <person name="Lipzen A."/>
            <person name="Lundell T."/>
            <person name="Morin E."/>
            <person name="Murat C."/>
            <person name="Riley R."/>
            <person name="Ohm R."/>
            <person name="Sun H."/>
            <person name="Tunlid A."/>
            <person name="Henrissat B."/>
            <person name="Grigoriev I.V."/>
            <person name="Hibbett D.S."/>
            <person name="Martin F."/>
        </authorList>
    </citation>
    <scope>NUCLEOTIDE SEQUENCE [LARGE SCALE GENOMIC DNA]</scope>
    <source>
        <strain evidence="3">Foug A</strain>
    </source>
</reference>
<dbReference type="EMBL" id="KN822135">
    <property type="protein sequence ID" value="KIM55424.1"/>
    <property type="molecule type" value="Genomic_DNA"/>
</dbReference>
<evidence type="ECO:0000256" key="1">
    <source>
        <dbReference type="SAM" id="MobiDB-lite"/>
    </source>
</evidence>
<accession>A0A0C3DGC9</accession>
<organism evidence="2 3">
    <name type="scientific">Scleroderma citrinum Foug A</name>
    <dbReference type="NCBI Taxonomy" id="1036808"/>
    <lineage>
        <taxon>Eukaryota</taxon>
        <taxon>Fungi</taxon>
        <taxon>Dikarya</taxon>
        <taxon>Basidiomycota</taxon>
        <taxon>Agaricomycotina</taxon>
        <taxon>Agaricomycetes</taxon>
        <taxon>Agaricomycetidae</taxon>
        <taxon>Boletales</taxon>
        <taxon>Sclerodermatineae</taxon>
        <taxon>Sclerodermataceae</taxon>
        <taxon>Scleroderma</taxon>
    </lineage>
</organism>
<keyword evidence="3" id="KW-1185">Reference proteome</keyword>
<gene>
    <name evidence="2" type="ORF">SCLCIDRAFT_298705</name>
</gene>
<dbReference type="InParanoid" id="A0A0C3DGC9"/>
<name>A0A0C3DGC9_9AGAM</name>
<dbReference type="HOGENOM" id="CLU_2655876_0_0_1"/>
<evidence type="ECO:0000313" key="2">
    <source>
        <dbReference type="EMBL" id="KIM55424.1"/>
    </source>
</evidence>
<dbReference type="AlphaFoldDB" id="A0A0C3DGC9"/>
<evidence type="ECO:0000313" key="3">
    <source>
        <dbReference type="Proteomes" id="UP000053989"/>
    </source>
</evidence>
<dbReference type="Proteomes" id="UP000053989">
    <property type="component" value="Unassembled WGS sequence"/>
</dbReference>
<feature type="region of interest" description="Disordered" evidence="1">
    <location>
        <begin position="1"/>
        <end position="34"/>
    </location>
</feature>
<proteinExistence type="predicted"/>